<comment type="catalytic activity">
    <reaction evidence="1">
        <text>ATP + protein L-histidine = ADP + protein N-phospho-L-histidine.</text>
        <dbReference type="EC" id="2.7.13.3"/>
    </reaction>
</comment>
<dbReference type="PROSITE" id="PS50109">
    <property type="entry name" value="HIS_KIN"/>
    <property type="match status" value="1"/>
</dbReference>
<keyword evidence="14" id="KW-1185">Reference proteome</keyword>
<dbReference type="Gene3D" id="3.30.450.20">
    <property type="entry name" value="PAS domain"/>
    <property type="match status" value="2"/>
</dbReference>
<evidence type="ECO:0000256" key="8">
    <source>
        <dbReference type="ARBA" id="ARBA00023012"/>
    </source>
</evidence>
<gene>
    <name evidence="13" type="ORF">ACFPOE_17545</name>
</gene>
<dbReference type="SMART" id="SM00387">
    <property type="entry name" value="HATPase_c"/>
    <property type="match status" value="1"/>
</dbReference>
<accession>A0ABW0NH97</accession>
<keyword evidence="8" id="KW-0902">Two-component regulatory system</keyword>
<dbReference type="NCBIfam" id="TIGR00229">
    <property type="entry name" value="sensory_box"/>
    <property type="match status" value="1"/>
</dbReference>
<sequence length="511" mass="56604">MKNKEVRTDSMYRLLCDNMAEGFCVVEVLFDEAGAPHDCVLREVNDAFERQSGLVAVAGRRISEIAPEAAAQWVEAFAGVARSGQALQIEQRSQRQGRWYEVRAFRWGAASANCVGVLFSDITQRKLDDLMAQSVVEYAIILLDPEGRVRTWNAGAQRIKGYAPQDIIGRHFSVFYSGAEDIAKDQPRKVLALAAEAGRFDDEGWRVRRDGSRFWASVALTPLRDADGQLQGYAKVTRDLSERRLAEEALRAQVQERIRVQQQLRELNGRLEAEVAARTQELTRANAQLVEAKERLQELSARLIQAQEDERGRIARELHDDLGQLLTLMRIRLADAAKEHASAAVEGCTELVNEAIEHTRRLAMNLRPSVLDDLGLDAALEWMLGQQAAVAGWSAGYHGSVGEQRFPDEVETACFRIAQEALTNAARYARASEISVALVLEGDQLLLSVADNGRGFDVERSRAPAERARHFGLVSMQERASLVGATLAIESAPGRGTRVTASFPLRAGWLS</sequence>
<feature type="domain" description="PAC" evidence="12">
    <location>
        <begin position="200"/>
        <end position="252"/>
    </location>
</feature>
<dbReference type="SUPFAM" id="SSF55785">
    <property type="entry name" value="PYP-like sensor domain (PAS domain)"/>
    <property type="match status" value="2"/>
</dbReference>
<dbReference type="Pfam" id="PF02518">
    <property type="entry name" value="HATPase_c"/>
    <property type="match status" value="1"/>
</dbReference>
<dbReference type="InterPro" id="IPR005467">
    <property type="entry name" value="His_kinase_dom"/>
</dbReference>
<evidence type="ECO:0000313" key="14">
    <source>
        <dbReference type="Proteomes" id="UP001596037"/>
    </source>
</evidence>
<dbReference type="Pfam" id="PF08448">
    <property type="entry name" value="PAS_4"/>
    <property type="match status" value="1"/>
</dbReference>
<dbReference type="Gene3D" id="3.30.565.10">
    <property type="entry name" value="Histidine kinase-like ATPase, C-terminal domain"/>
    <property type="match status" value="1"/>
</dbReference>
<keyword evidence="5" id="KW-0547">Nucleotide-binding</keyword>
<feature type="domain" description="Histidine kinase" evidence="10">
    <location>
        <begin position="416"/>
        <end position="507"/>
    </location>
</feature>
<keyword evidence="3" id="KW-0597">Phosphoprotein</keyword>
<dbReference type="Pfam" id="PF07730">
    <property type="entry name" value="HisKA_3"/>
    <property type="match status" value="1"/>
</dbReference>
<dbReference type="PROSITE" id="PS50113">
    <property type="entry name" value="PAC"/>
    <property type="match status" value="1"/>
</dbReference>
<keyword evidence="7" id="KW-0067">ATP-binding</keyword>
<dbReference type="CDD" id="cd16917">
    <property type="entry name" value="HATPase_UhpB-NarQ-NarX-like"/>
    <property type="match status" value="1"/>
</dbReference>
<evidence type="ECO:0000256" key="1">
    <source>
        <dbReference type="ARBA" id="ARBA00000085"/>
    </source>
</evidence>
<evidence type="ECO:0000256" key="9">
    <source>
        <dbReference type="SAM" id="Coils"/>
    </source>
</evidence>
<evidence type="ECO:0000259" key="12">
    <source>
        <dbReference type="PROSITE" id="PS50113"/>
    </source>
</evidence>
<evidence type="ECO:0000256" key="6">
    <source>
        <dbReference type="ARBA" id="ARBA00022777"/>
    </source>
</evidence>
<evidence type="ECO:0000256" key="7">
    <source>
        <dbReference type="ARBA" id="ARBA00022840"/>
    </source>
</evidence>
<evidence type="ECO:0000259" key="11">
    <source>
        <dbReference type="PROSITE" id="PS50112"/>
    </source>
</evidence>
<feature type="domain" description="PAS" evidence="11">
    <location>
        <begin position="123"/>
        <end position="170"/>
    </location>
</feature>
<keyword evidence="9" id="KW-0175">Coiled coil</keyword>
<evidence type="ECO:0000256" key="5">
    <source>
        <dbReference type="ARBA" id="ARBA00022741"/>
    </source>
</evidence>
<evidence type="ECO:0000256" key="4">
    <source>
        <dbReference type="ARBA" id="ARBA00022679"/>
    </source>
</evidence>
<proteinExistence type="predicted"/>
<reference evidence="14" key="1">
    <citation type="journal article" date="2019" name="Int. J. Syst. Evol. Microbiol.">
        <title>The Global Catalogue of Microorganisms (GCM) 10K type strain sequencing project: providing services to taxonomists for standard genome sequencing and annotation.</title>
        <authorList>
            <consortium name="The Broad Institute Genomics Platform"/>
            <consortium name="The Broad Institute Genome Sequencing Center for Infectious Disease"/>
            <person name="Wu L."/>
            <person name="Ma J."/>
        </authorList>
    </citation>
    <scope>NUCLEOTIDE SEQUENCE [LARGE SCALE GENOMIC DNA]</scope>
    <source>
        <strain evidence="14">CCUG 57401</strain>
    </source>
</reference>
<evidence type="ECO:0000259" key="10">
    <source>
        <dbReference type="PROSITE" id="PS50109"/>
    </source>
</evidence>
<keyword evidence="6" id="KW-0418">Kinase</keyword>
<dbReference type="PANTHER" id="PTHR24421">
    <property type="entry name" value="NITRATE/NITRITE SENSOR PROTEIN NARX-RELATED"/>
    <property type="match status" value="1"/>
</dbReference>
<dbReference type="PANTHER" id="PTHR24421:SF10">
    <property type="entry name" value="NITRATE_NITRITE SENSOR PROTEIN NARQ"/>
    <property type="match status" value="1"/>
</dbReference>
<dbReference type="RefSeq" id="WP_376851578.1">
    <property type="nucleotide sequence ID" value="NZ_JBHSMF010000009.1"/>
</dbReference>
<dbReference type="PROSITE" id="PS50112">
    <property type="entry name" value="PAS"/>
    <property type="match status" value="1"/>
</dbReference>
<protein>
    <recommendedName>
        <fullName evidence="2">histidine kinase</fullName>
        <ecNumber evidence="2">2.7.13.3</ecNumber>
    </recommendedName>
</protein>
<dbReference type="InterPro" id="IPR036890">
    <property type="entry name" value="HATPase_C_sf"/>
</dbReference>
<dbReference type="InterPro" id="IPR000700">
    <property type="entry name" value="PAS-assoc_C"/>
</dbReference>
<dbReference type="InterPro" id="IPR013656">
    <property type="entry name" value="PAS_4"/>
</dbReference>
<dbReference type="CDD" id="cd00130">
    <property type="entry name" value="PAS"/>
    <property type="match status" value="1"/>
</dbReference>
<dbReference type="Gene3D" id="1.20.5.1930">
    <property type="match status" value="1"/>
</dbReference>
<dbReference type="EC" id="2.7.13.3" evidence="2"/>
<dbReference type="InterPro" id="IPR000014">
    <property type="entry name" value="PAS"/>
</dbReference>
<dbReference type="InterPro" id="IPR050482">
    <property type="entry name" value="Sensor_HK_TwoCompSys"/>
</dbReference>
<organism evidence="13 14">
    <name type="scientific">Caenimonas terrae</name>
    <dbReference type="NCBI Taxonomy" id="696074"/>
    <lineage>
        <taxon>Bacteria</taxon>
        <taxon>Pseudomonadati</taxon>
        <taxon>Pseudomonadota</taxon>
        <taxon>Betaproteobacteria</taxon>
        <taxon>Burkholderiales</taxon>
        <taxon>Comamonadaceae</taxon>
        <taxon>Caenimonas</taxon>
    </lineage>
</organism>
<feature type="coiled-coil region" evidence="9">
    <location>
        <begin position="250"/>
        <end position="309"/>
    </location>
</feature>
<dbReference type="Proteomes" id="UP001596037">
    <property type="component" value="Unassembled WGS sequence"/>
</dbReference>
<keyword evidence="4" id="KW-0808">Transferase</keyword>
<comment type="caution">
    <text evidence="13">The sequence shown here is derived from an EMBL/GenBank/DDBJ whole genome shotgun (WGS) entry which is preliminary data.</text>
</comment>
<dbReference type="InterPro" id="IPR003594">
    <property type="entry name" value="HATPase_dom"/>
</dbReference>
<name>A0ABW0NH97_9BURK</name>
<evidence type="ECO:0000256" key="3">
    <source>
        <dbReference type="ARBA" id="ARBA00022553"/>
    </source>
</evidence>
<dbReference type="SUPFAM" id="SSF55874">
    <property type="entry name" value="ATPase domain of HSP90 chaperone/DNA topoisomerase II/histidine kinase"/>
    <property type="match status" value="1"/>
</dbReference>
<evidence type="ECO:0000256" key="2">
    <source>
        <dbReference type="ARBA" id="ARBA00012438"/>
    </source>
</evidence>
<dbReference type="InterPro" id="IPR011712">
    <property type="entry name" value="Sig_transdc_His_kin_sub3_dim/P"/>
</dbReference>
<evidence type="ECO:0000313" key="13">
    <source>
        <dbReference type="EMBL" id="MFC5499353.1"/>
    </source>
</evidence>
<dbReference type="InterPro" id="IPR035965">
    <property type="entry name" value="PAS-like_dom_sf"/>
</dbReference>
<dbReference type="EMBL" id="JBHSMF010000009">
    <property type="protein sequence ID" value="MFC5499353.1"/>
    <property type="molecule type" value="Genomic_DNA"/>
</dbReference>